<gene>
    <name evidence="1" type="ORF">QWT69_02580</name>
</gene>
<dbReference type="RefSeq" id="WP_317968681.1">
    <property type="nucleotide sequence ID" value="NZ_CP129118.1"/>
</dbReference>
<name>A0ABZ0L7C1_9BACL</name>
<evidence type="ECO:0000313" key="1">
    <source>
        <dbReference type="EMBL" id="WOV88025.1"/>
    </source>
</evidence>
<dbReference type="Proteomes" id="UP001303902">
    <property type="component" value="Chromosome"/>
</dbReference>
<accession>A0ABZ0L7C1</accession>
<dbReference type="EMBL" id="CP129118">
    <property type="protein sequence ID" value="WOV88025.1"/>
    <property type="molecule type" value="Genomic_DNA"/>
</dbReference>
<reference evidence="1 2" key="1">
    <citation type="submission" date="2023-06" db="EMBL/GenBank/DDBJ databases">
        <title>Sporosarcina sp. nov., isolated from Korean tranditional fermented seafood 'Jeotgal'.</title>
        <authorList>
            <person name="Yang A.I."/>
            <person name="Shin N.-R."/>
        </authorList>
    </citation>
    <scope>NUCLEOTIDE SEQUENCE [LARGE SCALE GENOMIC DNA]</scope>
    <source>
        <strain evidence="1 2">T2O-4</strain>
    </source>
</reference>
<organism evidence="1 2">
    <name type="scientific">Sporosarcina oncorhynchi</name>
    <dbReference type="NCBI Taxonomy" id="3056444"/>
    <lineage>
        <taxon>Bacteria</taxon>
        <taxon>Bacillati</taxon>
        <taxon>Bacillota</taxon>
        <taxon>Bacilli</taxon>
        <taxon>Bacillales</taxon>
        <taxon>Caryophanaceae</taxon>
        <taxon>Sporosarcina</taxon>
    </lineage>
</organism>
<protein>
    <submittedName>
        <fullName evidence="1">Uncharacterized protein</fullName>
    </submittedName>
</protein>
<evidence type="ECO:0000313" key="2">
    <source>
        <dbReference type="Proteomes" id="UP001303902"/>
    </source>
</evidence>
<keyword evidence="2" id="KW-1185">Reference proteome</keyword>
<proteinExistence type="predicted"/>
<sequence>MKILTVHMPDLYRKSIYWRQDVRQERSLRGESVHEQPAFRHSETILLRDEQMLIADYQTDELIILQSTATEHDIICKLYERDAGMEPRRMSFLLNSRSKEKINL</sequence>